<evidence type="ECO:0000313" key="2">
    <source>
        <dbReference type="Proteomes" id="UP000405075"/>
    </source>
</evidence>
<organism evidence="1 2">
    <name type="scientific">Acinetobacter towneri</name>
    <dbReference type="NCBI Taxonomy" id="202956"/>
    <lineage>
        <taxon>Bacteria</taxon>
        <taxon>Pseudomonadati</taxon>
        <taxon>Pseudomonadota</taxon>
        <taxon>Gammaproteobacteria</taxon>
        <taxon>Moraxellales</taxon>
        <taxon>Moraxellaceae</taxon>
        <taxon>Acinetobacter</taxon>
    </lineage>
</organism>
<protein>
    <submittedName>
        <fullName evidence="1">Uncharacterized protein</fullName>
    </submittedName>
</protein>
<dbReference type="Proteomes" id="UP000405075">
    <property type="component" value="Chromosome"/>
</dbReference>
<reference evidence="2" key="1">
    <citation type="submission" date="2019-11" db="EMBL/GenBank/DDBJ databases">
        <title>Escherichia coli 1916D6.</title>
        <authorList>
            <person name="Yao H."/>
            <person name="Du X."/>
            <person name="Yu R."/>
            <person name="Li A."/>
        </authorList>
    </citation>
    <scope>NUCLEOTIDE SEQUENCE [LARGE SCALE GENOMIC DNA]</scope>
    <source>
        <strain evidence="2">19110F47</strain>
    </source>
</reference>
<sequence length="106" mass="12178">MNASVETLILPLLNSYGTELEKVCITGDLLKRLKLTQQGFCREYKSASYVTDNKTNLNFVVTENEIKLTCQFVEFRGPSLPRIEKPKYVAPMHRSEIYPSYRRAGD</sequence>
<evidence type="ECO:0000313" key="1">
    <source>
        <dbReference type="EMBL" id="QGM27359.1"/>
    </source>
</evidence>
<gene>
    <name evidence="1" type="ORF">GJD93_06565</name>
</gene>
<name>A0AAP9KIS2_9GAMM</name>
<proteinExistence type="predicted"/>
<accession>A0AAP9KIS2</accession>
<dbReference type="AlphaFoldDB" id="A0AAP9KIS2"/>
<dbReference type="RefSeq" id="WP_154320606.1">
    <property type="nucleotide sequence ID" value="NZ_CP046045.1"/>
</dbReference>
<dbReference type="EMBL" id="CP046045">
    <property type="protein sequence ID" value="QGM27359.1"/>
    <property type="molecule type" value="Genomic_DNA"/>
</dbReference>